<keyword evidence="4" id="KW-1185">Reference proteome</keyword>
<keyword evidence="2" id="KW-0732">Signal</keyword>
<evidence type="ECO:0000256" key="2">
    <source>
        <dbReference type="SAM" id="SignalP"/>
    </source>
</evidence>
<sequence length="114" mass="12608">MEMLKASFTTMAILGFLLTLVFPVIINAQAPEPAMVPAMAPTSDGNAIDQGIAYVLMLAALLLTWGFELMYLPVPCKTWAVLSQTPAKRKRTQLEKWQAKLLINTLLQIWVCTA</sequence>
<gene>
    <name evidence="3" type="ORF">C5167_019958</name>
</gene>
<dbReference type="Proteomes" id="UP000316621">
    <property type="component" value="Chromosome 2"/>
</dbReference>
<evidence type="ECO:0000313" key="4">
    <source>
        <dbReference type="Proteomes" id="UP000316621"/>
    </source>
</evidence>
<organism evidence="3 4">
    <name type="scientific">Papaver somniferum</name>
    <name type="common">Opium poppy</name>
    <dbReference type="NCBI Taxonomy" id="3469"/>
    <lineage>
        <taxon>Eukaryota</taxon>
        <taxon>Viridiplantae</taxon>
        <taxon>Streptophyta</taxon>
        <taxon>Embryophyta</taxon>
        <taxon>Tracheophyta</taxon>
        <taxon>Spermatophyta</taxon>
        <taxon>Magnoliopsida</taxon>
        <taxon>Ranunculales</taxon>
        <taxon>Papaveraceae</taxon>
        <taxon>Papaveroideae</taxon>
        <taxon>Papaver</taxon>
    </lineage>
</organism>
<proteinExistence type="predicted"/>
<keyword evidence="1" id="KW-0812">Transmembrane</keyword>
<feature type="chain" id="PRO_5021418598" evidence="2">
    <location>
        <begin position="29"/>
        <end position="114"/>
    </location>
</feature>
<dbReference type="PANTHER" id="PTHR33374">
    <property type="entry name" value="ARABINOGALACTAN PROTEIN 20"/>
    <property type="match status" value="1"/>
</dbReference>
<dbReference type="InterPro" id="IPR009424">
    <property type="entry name" value="AGP16/20/22/41"/>
</dbReference>
<keyword evidence="1" id="KW-1133">Transmembrane helix</keyword>
<protein>
    <submittedName>
        <fullName evidence="3">Uncharacterized protein</fullName>
    </submittedName>
</protein>
<feature type="transmembrane region" description="Helical" evidence="1">
    <location>
        <begin position="52"/>
        <end position="72"/>
    </location>
</feature>
<accession>A0A4Y7IRN2</accession>
<dbReference type="AlphaFoldDB" id="A0A4Y7IRN2"/>
<dbReference type="Gramene" id="RZC51533">
    <property type="protein sequence ID" value="RZC51533"/>
    <property type="gene ID" value="C5167_019958"/>
</dbReference>
<feature type="signal peptide" evidence="2">
    <location>
        <begin position="1"/>
        <end position="28"/>
    </location>
</feature>
<evidence type="ECO:0000256" key="1">
    <source>
        <dbReference type="SAM" id="Phobius"/>
    </source>
</evidence>
<keyword evidence="1" id="KW-0472">Membrane</keyword>
<name>A0A4Y7IRN2_PAPSO</name>
<reference evidence="3 4" key="1">
    <citation type="journal article" date="2018" name="Science">
        <title>The opium poppy genome and morphinan production.</title>
        <authorList>
            <person name="Guo L."/>
            <person name="Winzer T."/>
            <person name="Yang X."/>
            <person name="Li Y."/>
            <person name="Ning Z."/>
            <person name="He Z."/>
            <person name="Teodor R."/>
            <person name="Lu Y."/>
            <person name="Bowser T.A."/>
            <person name="Graham I.A."/>
            <person name="Ye K."/>
        </authorList>
    </citation>
    <scope>NUCLEOTIDE SEQUENCE [LARGE SCALE GENOMIC DNA]</scope>
    <source>
        <strain evidence="4">cv. HN1</strain>
        <tissue evidence="3">Leaves</tissue>
    </source>
</reference>
<evidence type="ECO:0000313" key="3">
    <source>
        <dbReference type="EMBL" id="RZC51533.1"/>
    </source>
</evidence>
<dbReference type="Pfam" id="PF06376">
    <property type="entry name" value="AGP"/>
    <property type="match status" value="1"/>
</dbReference>
<dbReference type="EMBL" id="CM010716">
    <property type="protein sequence ID" value="RZC51533.1"/>
    <property type="molecule type" value="Genomic_DNA"/>
</dbReference>